<evidence type="ECO:0000313" key="1">
    <source>
        <dbReference type="EMBL" id="WAJ29563.1"/>
    </source>
</evidence>
<keyword evidence="2" id="KW-1185">Reference proteome</keyword>
<gene>
    <name evidence="1" type="ORF">OXU80_04835</name>
</gene>
<organism evidence="1 2">
    <name type="scientific">Antarcticirhabdus aurantiaca</name>
    <dbReference type="NCBI Taxonomy" id="2606717"/>
    <lineage>
        <taxon>Bacteria</taxon>
        <taxon>Pseudomonadati</taxon>
        <taxon>Pseudomonadota</taxon>
        <taxon>Alphaproteobacteria</taxon>
        <taxon>Hyphomicrobiales</taxon>
        <taxon>Aurantimonadaceae</taxon>
        <taxon>Antarcticirhabdus</taxon>
    </lineage>
</organism>
<protein>
    <submittedName>
        <fullName evidence="1">DUF2244 domain-containing protein</fullName>
    </submittedName>
</protein>
<name>A0ACD4NS55_9HYPH</name>
<sequence length="174" mass="19073">MEQPVPPPAGRGEDDDASRAEAPIFRALLVPYRSLGRRGFTIMMVLLGIVSLVSGVAFLAKGAWPVFGFFGLDVLLVWLAFRASYRSGRAREEVEVSRTDVSIRKISPEGRVREANYNPFYARLAVSRHEEIGITRMAVTARGQATEVGGFLNPDDRESFASALSKALSTARGR</sequence>
<reference evidence="1" key="1">
    <citation type="submission" date="2022-11" db="EMBL/GenBank/DDBJ databases">
        <title>beta-Carotene-producing bacterium, Jeongeuplla avenae sp. nov., alleviates the salt stress of Arabidopsis seedlings.</title>
        <authorList>
            <person name="Jiang L."/>
            <person name="Lee J."/>
        </authorList>
    </citation>
    <scope>NUCLEOTIDE SEQUENCE</scope>
    <source>
        <strain evidence="1">DY_R2A_6</strain>
    </source>
</reference>
<accession>A0ACD4NS55</accession>
<proteinExistence type="predicted"/>
<evidence type="ECO:0000313" key="2">
    <source>
        <dbReference type="Proteomes" id="UP001163223"/>
    </source>
</evidence>
<dbReference type="Proteomes" id="UP001163223">
    <property type="component" value="Chromosome"/>
</dbReference>
<dbReference type="EMBL" id="CP113520">
    <property type="protein sequence ID" value="WAJ29563.1"/>
    <property type="molecule type" value="Genomic_DNA"/>
</dbReference>